<keyword evidence="3" id="KW-1185">Reference proteome</keyword>
<evidence type="ECO:0000313" key="3">
    <source>
        <dbReference type="Proteomes" id="UP001190452"/>
    </source>
</evidence>
<name>A0ABM9KHY2_9RALS</name>
<keyword evidence="1" id="KW-0472">Membrane</keyword>
<organism evidence="2 3">
    <name type="scientific">Ralstonia mannitolilytica</name>
    <dbReference type="NCBI Taxonomy" id="105219"/>
    <lineage>
        <taxon>Bacteria</taxon>
        <taxon>Pseudomonadati</taxon>
        <taxon>Pseudomonadota</taxon>
        <taxon>Betaproteobacteria</taxon>
        <taxon>Burkholderiales</taxon>
        <taxon>Burkholderiaceae</taxon>
        <taxon>Ralstonia</taxon>
    </lineage>
</organism>
<reference evidence="2 3" key="1">
    <citation type="submission" date="2023-07" db="EMBL/GenBank/DDBJ databases">
        <authorList>
            <person name="Peeters C."/>
        </authorList>
    </citation>
    <scope>NUCLEOTIDE SEQUENCE [LARGE SCALE GENOMIC DNA]</scope>
    <source>
        <strain evidence="2 3">R-77569</strain>
    </source>
</reference>
<dbReference type="Proteomes" id="UP001190452">
    <property type="component" value="Unassembled WGS sequence"/>
</dbReference>
<proteinExistence type="predicted"/>
<comment type="caution">
    <text evidence="2">The sequence shown here is derived from an EMBL/GenBank/DDBJ whole genome shotgun (WGS) entry which is preliminary data.</text>
</comment>
<evidence type="ECO:0000256" key="1">
    <source>
        <dbReference type="SAM" id="Phobius"/>
    </source>
</evidence>
<evidence type="ECO:0000313" key="2">
    <source>
        <dbReference type="EMBL" id="CAJ0857517.1"/>
    </source>
</evidence>
<dbReference type="EMBL" id="CAUDKV010000003">
    <property type="protein sequence ID" value="CAJ0857517.1"/>
    <property type="molecule type" value="Genomic_DNA"/>
</dbReference>
<gene>
    <name evidence="2" type="ORF">R77569_01079</name>
</gene>
<accession>A0ABM9KHY2</accession>
<feature type="transmembrane region" description="Helical" evidence="1">
    <location>
        <begin position="12"/>
        <end position="31"/>
    </location>
</feature>
<keyword evidence="1" id="KW-0812">Transmembrane</keyword>
<sequence length="39" mass="4380">MPQMKRRPRWQESAVQVALIVAGVAMIFLLTEGLHGHAH</sequence>
<protein>
    <recommendedName>
        <fullName evidence="4">Cation transporter</fullName>
    </recommendedName>
</protein>
<keyword evidence="1" id="KW-1133">Transmembrane helix</keyword>
<evidence type="ECO:0008006" key="4">
    <source>
        <dbReference type="Google" id="ProtNLM"/>
    </source>
</evidence>